<dbReference type="PANTHER" id="PTHR13318:SF190">
    <property type="entry name" value="PARTNER OF PAIRED, ISOFORM B"/>
    <property type="match status" value="1"/>
</dbReference>
<dbReference type="Gene3D" id="1.20.1280.50">
    <property type="match status" value="1"/>
</dbReference>
<dbReference type="SUPFAM" id="SSF52047">
    <property type="entry name" value="RNI-like"/>
    <property type="match status" value="2"/>
</dbReference>
<gene>
    <name evidence="2" type="ORF">PIB30_041384</name>
</gene>
<evidence type="ECO:0000313" key="3">
    <source>
        <dbReference type="Proteomes" id="UP001341840"/>
    </source>
</evidence>
<dbReference type="InterPro" id="IPR057207">
    <property type="entry name" value="FBXL15_LRR"/>
</dbReference>
<protein>
    <recommendedName>
        <fullName evidence="1">F-box/LRR-repeat protein 15-like leucin rich repeat domain-containing protein</fullName>
    </recommendedName>
</protein>
<dbReference type="InterPro" id="IPR001611">
    <property type="entry name" value="Leu-rich_rpt"/>
</dbReference>
<dbReference type="PANTHER" id="PTHR13318">
    <property type="entry name" value="PARTNER OF PAIRED, ISOFORM B-RELATED"/>
    <property type="match status" value="1"/>
</dbReference>
<feature type="domain" description="F-box/LRR-repeat protein 15-like leucin rich repeat" evidence="1">
    <location>
        <begin position="484"/>
        <end position="560"/>
    </location>
</feature>
<comment type="caution">
    <text evidence="2">The sequence shown here is derived from an EMBL/GenBank/DDBJ whole genome shotgun (WGS) entry which is preliminary data.</text>
</comment>
<name>A0ABU6QEB0_9FABA</name>
<dbReference type="Gene3D" id="3.80.10.10">
    <property type="entry name" value="Ribonuclease Inhibitor"/>
    <property type="match status" value="2"/>
</dbReference>
<keyword evidence="3" id="KW-1185">Reference proteome</keyword>
<accession>A0ABU6QEB0</accession>
<reference evidence="2 3" key="1">
    <citation type="journal article" date="2023" name="Plants (Basel)">
        <title>Bridging the Gap: Combining Genomics and Transcriptomics Approaches to Understand Stylosanthes scabra, an Orphan Legume from the Brazilian Caatinga.</title>
        <authorList>
            <person name="Ferreira-Neto J.R.C."/>
            <person name="da Silva M.D."/>
            <person name="Binneck E."/>
            <person name="de Melo N.F."/>
            <person name="da Silva R.H."/>
            <person name="de Melo A.L.T.M."/>
            <person name="Pandolfi V."/>
            <person name="Bustamante F.O."/>
            <person name="Brasileiro-Vidal A.C."/>
            <person name="Benko-Iseppon A.M."/>
        </authorList>
    </citation>
    <scope>NUCLEOTIDE SEQUENCE [LARGE SCALE GENOMIC DNA]</scope>
    <source>
        <tissue evidence="2">Leaves</tissue>
    </source>
</reference>
<proteinExistence type="predicted"/>
<dbReference type="Pfam" id="PF25372">
    <property type="entry name" value="DUF7885"/>
    <property type="match status" value="1"/>
</dbReference>
<evidence type="ECO:0000259" key="1">
    <source>
        <dbReference type="Pfam" id="PF25372"/>
    </source>
</evidence>
<dbReference type="Proteomes" id="UP001341840">
    <property type="component" value="Unassembled WGS sequence"/>
</dbReference>
<dbReference type="Pfam" id="PF13516">
    <property type="entry name" value="LRR_6"/>
    <property type="match status" value="1"/>
</dbReference>
<dbReference type="SMART" id="SM00367">
    <property type="entry name" value="LRR_CC"/>
    <property type="match status" value="6"/>
</dbReference>
<organism evidence="2 3">
    <name type="scientific">Stylosanthes scabra</name>
    <dbReference type="NCBI Taxonomy" id="79078"/>
    <lineage>
        <taxon>Eukaryota</taxon>
        <taxon>Viridiplantae</taxon>
        <taxon>Streptophyta</taxon>
        <taxon>Embryophyta</taxon>
        <taxon>Tracheophyta</taxon>
        <taxon>Spermatophyta</taxon>
        <taxon>Magnoliopsida</taxon>
        <taxon>eudicotyledons</taxon>
        <taxon>Gunneridae</taxon>
        <taxon>Pentapetalae</taxon>
        <taxon>rosids</taxon>
        <taxon>fabids</taxon>
        <taxon>Fabales</taxon>
        <taxon>Fabaceae</taxon>
        <taxon>Papilionoideae</taxon>
        <taxon>50 kb inversion clade</taxon>
        <taxon>dalbergioids sensu lato</taxon>
        <taxon>Dalbergieae</taxon>
        <taxon>Pterocarpus clade</taxon>
        <taxon>Stylosanthes</taxon>
    </lineage>
</organism>
<evidence type="ECO:0000313" key="2">
    <source>
        <dbReference type="EMBL" id="MED6110275.1"/>
    </source>
</evidence>
<dbReference type="InterPro" id="IPR006553">
    <property type="entry name" value="Leu-rich_rpt_Cys-con_subtyp"/>
</dbReference>
<dbReference type="InterPro" id="IPR032675">
    <property type="entry name" value="LRR_dom_sf"/>
</dbReference>
<sequence>MASSFCSSSSLSPHLLDECWETVLKRLDDPLDHETLSLVSRKFLSLTNGLRTSLNVTDRLIPLLPALLRRFPNLTSITVTPSFTGDLNALLTQIASSDLSSLHSLSFSQRPTFPSTGLRDFALKFPTLKSLDCSRIRKVAPTDLELIGTCFPNLEELDLTLWEARDQLDENMEAVFAGPVEAMASGLQKLRKVSLGLSFLVRGPFLLIFCRKCESLEELSLGYLPDDLDQNAIADVIRLRPGLRSLTVDILGSENWLMSSVLIHALLSLKSLTCLNLSKMALSDVLFCGLADAGVPLRELNLRDCSGFSKSGLSYLLSKCNLLQNLDLGSVELTVPLEDPFVEWSLFLPNLISLTLGHCGNLNVTELTFFAVVQNCPLITKISMLISECPLSTKEVDEGSLMSLPVNCHVKILSLICSDALNDESVKMIASVCPNLEEIDLSLCGGITDRAALEVLKMCPKIRSLDVGYSGVAEFVVDFQVPALFRLNLSGLEISDETLSAISKNCCWLKYLNLESCNEITDKGVKKVVENCKQLRMMDLMSCEKVSADVVSWMVLASPSLRMLGPPPSFHLTDSHAELDLHYGCHLYSRMLFFRRI</sequence>
<dbReference type="EMBL" id="JASCZI010000229">
    <property type="protein sequence ID" value="MED6110275.1"/>
    <property type="molecule type" value="Genomic_DNA"/>
</dbReference>